<feature type="domain" description="EamA" evidence="6">
    <location>
        <begin position="9"/>
        <end position="139"/>
    </location>
</feature>
<comment type="caution">
    <text evidence="7">The sequence shown here is derived from an EMBL/GenBank/DDBJ whole genome shotgun (WGS) entry which is preliminary data.</text>
</comment>
<name>A0A0C1IQ72_9BACT</name>
<dbReference type="Proteomes" id="UP000031408">
    <property type="component" value="Unassembled WGS sequence"/>
</dbReference>
<evidence type="ECO:0000313" key="8">
    <source>
        <dbReference type="Proteomes" id="UP000031408"/>
    </source>
</evidence>
<dbReference type="STRING" id="1349421.OI18_01030"/>
<dbReference type="OrthoDB" id="597549at2"/>
<proteinExistence type="predicted"/>
<dbReference type="InterPro" id="IPR037185">
    <property type="entry name" value="EmrE-like"/>
</dbReference>
<evidence type="ECO:0000259" key="6">
    <source>
        <dbReference type="Pfam" id="PF00892"/>
    </source>
</evidence>
<dbReference type="EMBL" id="JSVC01000001">
    <property type="protein sequence ID" value="KIC96370.1"/>
    <property type="molecule type" value="Genomic_DNA"/>
</dbReference>
<protein>
    <recommendedName>
        <fullName evidence="6">EamA domain-containing protein</fullName>
    </recommendedName>
</protein>
<organism evidence="7 8">
    <name type="scientific">Flavihumibacter solisilvae</name>
    <dbReference type="NCBI Taxonomy" id="1349421"/>
    <lineage>
        <taxon>Bacteria</taxon>
        <taxon>Pseudomonadati</taxon>
        <taxon>Bacteroidota</taxon>
        <taxon>Chitinophagia</taxon>
        <taxon>Chitinophagales</taxon>
        <taxon>Chitinophagaceae</taxon>
        <taxon>Flavihumibacter</taxon>
    </lineage>
</organism>
<feature type="transmembrane region" description="Helical" evidence="5">
    <location>
        <begin position="9"/>
        <end position="27"/>
    </location>
</feature>
<sequence length="305" mass="33654">MKISRSHEGIYYMLLAALGFSVMGAAAKVIREQFNAGQLVFWRNLIGAMVLVPGLLLKPPVRKIGGKDRWLIFRGFMGTVALYTLLYCVIVMPLGTAMTYNLTSTIWIALFSFLFFGEYAGLKIIGAIAIGFTGMLCIYQPNMQMPWHYHLMGLLSGISSAIAYITVGKLNRYYDARLIVLSFICGGILIPLMSMLVKNVSGLPEDGIFLISWRWPDGYEWAWIALMGLAALFGQYFVTRAYGAEQASIVSAISYSNIIFSICLGLLLGDAFPDMVSFIGILLIVTSGIVISISKRTPAKLPLKH</sequence>
<evidence type="ECO:0000313" key="7">
    <source>
        <dbReference type="EMBL" id="KIC96370.1"/>
    </source>
</evidence>
<evidence type="ECO:0000256" key="2">
    <source>
        <dbReference type="ARBA" id="ARBA00022692"/>
    </source>
</evidence>
<gene>
    <name evidence="7" type="ORF">OI18_01030</name>
</gene>
<dbReference type="Pfam" id="PF00892">
    <property type="entry name" value="EamA"/>
    <property type="match status" value="1"/>
</dbReference>
<evidence type="ECO:0000256" key="4">
    <source>
        <dbReference type="ARBA" id="ARBA00023136"/>
    </source>
</evidence>
<keyword evidence="3 5" id="KW-1133">Transmembrane helix</keyword>
<accession>A0A0C1IQ72</accession>
<evidence type="ECO:0000256" key="3">
    <source>
        <dbReference type="ARBA" id="ARBA00022989"/>
    </source>
</evidence>
<dbReference type="PANTHER" id="PTHR22911:SF6">
    <property type="entry name" value="SOLUTE CARRIER FAMILY 35 MEMBER G1"/>
    <property type="match status" value="1"/>
</dbReference>
<feature type="transmembrane region" description="Helical" evidence="5">
    <location>
        <begin position="179"/>
        <end position="201"/>
    </location>
</feature>
<feature type="transmembrane region" description="Helical" evidence="5">
    <location>
        <begin position="39"/>
        <end position="59"/>
    </location>
</feature>
<keyword evidence="8" id="KW-1185">Reference proteome</keyword>
<comment type="subcellular location">
    <subcellularLocation>
        <location evidence="1">Membrane</location>
        <topology evidence="1">Multi-pass membrane protein</topology>
    </subcellularLocation>
</comment>
<feature type="transmembrane region" description="Helical" evidence="5">
    <location>
        <begin position="147"/>
        <end position="167"/>
    </location>
</feature>
<feature type="transmembrane region" description="Helical" evidence="5">
    <location>
        <begin position="71"/>
        <end position="92"/>
    </location>
</feature>
<reference evidence="7 8" key="1">
    <citation type="submission" date="2014-11" db="EMBL/GenBank/DDBJ databases">
        <title>Genome sequence of Flavihumibacter solisilvae 3-3.</title>
        <authorList>
            <person name="Zhou G."/>
            <person name="Li M."/>
            <person name="Wang G."/>
        </authorList>
    </citation>
    <scope>NUCLEOTIDE SEQUENCE [LARGE SCALE GENOMIC DNA]</scope>
    <source>
        <strain evidence="7 8">3-3</strain>
    </source>
</reference>
<evidence type="ECO:0000256" key="1">
    <source>
        <dbReference type="ARBA" id="ARBA00004141"/>
    </source>
</evidence>
<feature type="transmembrane region" description="Helical" evidence="5">
    <location>
        <begin position="221"/>
        <end position="238"/>
    </location>
</feature>
<dbReference type="GO" id="GO:0016020">
    <property type="term" value="C:membrane"/>
    <property type="evidence" value="ECO:0007669"/>
    <property type="project" value="UniProtKB-SubCell"/>
</dbReference>
<dbReference type="RefSeq" id="WP_039136260.1">
    <property type="nucleotide sequence ID" value="NZ_JSVC01000001.1"/>
</dbReference>
<dbReference type="AlphaFoldDB" id="A0A0C1IQ72"/>
<dbReference type="InterPro" id="IPR000620">
    <property type="entry name" value="EamA_dom"/>
</dbReference>
<dbReference type="PANTHER" id="PTHR22911">
    <property type="entry name" value="ACYL-MALONYL CONDENSING ENZYME-RELATED"/>
    <property type="match status" value="1"/>
</dbReference>
<dbReference type="SUPFAM" id="SSF103481">
    <property type="entry name" value="Multidrug resistance efflux transporter EmrE"/>
    <property type="match status" value="2"/>
</dbReference>
<feature type="transmembrane region" description="Helical" evidence="5">
    <location>
        <begin position="250"/>
        <end position="269"/>
    </location>
</feature>
<feature type="transmembrane region" description="Helical" evidence="5">
    <location>
        <begin position="275"/>
        <end position="294"/>
    </location>
</feature>
<evidence type="ECO:0000256" key="5">
    <source>
        <dbReference type="SAM" id="Phobius"/>
    </source>
</evidence>
<keyword evidence="4 5" id="KW-0472">Membrane</keyword>
<keyword evidence="2 5" id="KW-0812">Transmembrane</keyword>